<evidence type="ECO:0000313" key="3">
    <source>
        <dbReference type="Proteomes" id="UP000218231"/>
    </source>
</evidence>
<dbReference type="EMBL" id="LIAE01004790">
    <property type="protein sequence ID" value="PAV93664.1"/>
    <property type="molecule type" value="Genomic_DNA"/>
</dbReference>
<evidence type="ECO:0000256" key="1">
    <source>
        <dbReference type="SAM" id="MobiDB-lite"/>
    </source>
</evidence>
<keyword evidence="3" id="KW-1185">Reference proteome</keyword>
<proteinExistence type="predicted"/>
<dbReference type="AlphaFoldDB" id="A0A2A2M5D9"/>
<dbReference type="Proteomes" id="UP000218231">
    <property type="component" value="Unassembled WGS sequence"/>
</dbReference>
<gene>
    <name evidence="2" type="ORF">WR25_24069</name>
</gene>
<protein>
    <submittedName>
        <fullName evidence="2">Uncharacterized protein</fullName>
    </submittedName>
</protein>
<evidence type="ECO:0000313" key="2">
    <source>
        <dbReference type="EMBL" id="PAV93664.1"/>
    </source>
</evidence>
<feature type="compositionally biased region" description="Polar residues" evidence="1">
    <location>
        <begin position="29"/>
        <end position="45"/>
    </location>
</feature>
<sequence>MRPSVPSISEAGDSRRASRFFSMTPPGNPSTTALTGTMPSATPSKRSVDAPFDTAMRRVSTVSATAAGAGDVTTPGVAGRGAAPIAMNAGKTVSSARISSACRRSR</sequence>
<comment type="caution">
    <text evidence="2">The sequence shown here is derived from an EMBL/GenBank/DDBJ whole genome shotgun (WGS) entry which is preliminary data.</text>
</comment>
<feature type="region of interest" description="Disordered" evidence="1">
    <location>
        <begin position="1"/>
        <end position="49"/>
    </location>
</feature>
<accession>A0A2A2M5D9</accession>
<organism evidence="2 3">
    <name type="scientific">Diploscapter pachys</name>
    <dbReference type="NCBI Taxonomy" id="2018661"/>
    <lineage>
        <taxon>Eukaryota</taxon>
        <taxon>Metazoa</taxon>
        <taxon>Ecdysozoa</taxon>
        <taxon>Nematoda</taxon>
        <taxon>Chromadorea</taxon>
        <taxon>Rhabditida</taxon>
        <taxon>Rhabditina</taxon>
        <taxon>Rhabditomorpha</taxon>
        <taxon>Rhabditoidea</taxon>
        <taxon>Rhabditidae</taxon>
        <taxon>Diploscapter</taxon>
    </lineage>
</organism>
<name>A0A2A2M5D9_9BILA</name>
<reference evidence="2 3" key="1">
    <citation type="journal article" date="2017" name="Curr. Biol.">
        <title>Genome architecture and evolution of a unichromosomal asexual nematode.</title>
        <authorList>
            <person name="Fradin H."/>
            <person name="Zegar C."/>
            <person name="Gutwein M."/>
            <person name="Lucas J."/>
            <person name="Kovtun M."/>
            <person name="Corcoran D."/>
            <person name="Baugh L.R."/>
            <person name="Kiontke K."/>
            <person name="Gunsalus K."/>
            <person name="Fitch D.H."/>
            <person name="Piano F."/>
        </authorList>
    </citation>
    <scope>NUCLEOTIDE SEQUENCE [LARGE SCALE GENOMIC DNA]</scope>
    <source>
        <strain evidence="2">PF1309</strain>
    </source>
</reference>